<dbReference type="EC" id="3.1.11.5" evidence="15"/>
<evidence type="ECO:0000256" key="1">
    <source>
        <dbReference type="ARBA" id="ARBA00022722"/>
    </source>
</evidence>
<evidence type="ECO:0000256" key="7">
    <source>
        <dbReference type="ARBA" id="ARBA00022839"/>
    </source>
</evidence>
<dbReference type="GO" id="GO:0008854">
    <property type="term" value="F:exodeoxyribonuclease V activity"/>
    <property type="evidence" value="ECO:0007669"/>
    <property type="project" value="UniProtKB-EC"/>
</dbReference>
<evidence type="ECO:0000256" key="14">
    <source>
        <dbReference type="ARBA" id="ARBA00048988"/>
    </source>
</evidence>
<dbReference type="RefSeq" id="WP_169923972.1">
    <property type="nucleotide sequence ID" value="NZ_AP014936.1"/>
</dbReference>
<evidence type="ECO:0000259" key="17">
    <source>
        <dbReference type="PROSITE" id="PS51198"/>
    </source>
</evidence>
<sequence>MTRPQPLALFEAPLDAASLIEASAGTGKTWTITGLYVRLLLEAELAVREILVVTFTEAATEELRDRIRRRLLDARDVLRGGAAKDEFDRSLLARFPDRERATDRLTNALRSFDEAAIYTIHGFCQRALADSAFEGARPFEMELIADEGSLVQEIADDFWRREFHAAAPAVVAHLLACRLTPEKLADGILRHVGKPFLAIDGPAAPPDLAQLERAYADAYARARALWHAGRDDITSLLRNAGLDGRKYQVRHFDSWFLQMDAFLEPERAHPAICDKLEKFTPAQLADAAKKGPPPRHPFFEACAGLLAAHAALTGALDAFLADAKVRLLTEVNRELAVRKERRRVQSYNDLLLKLAQALDPPGGDALARLLRARYRAALIDEFQDTDPVQFEIFRRIYGNEAAPVFFVGDPKQAIYSFRGADVFAYLAARATARAHYTLATNWRSTPELVRAVNVLFGRTARPFVFEDIAFHEAVAAKREQDTLVVEEDIDAPLRFWFFSGENGKPLAKGTAGAQAARATAAEIARLLTLGSQDRARLGPRALAGGDIAVLVRKHQQGREVRDALAALGVPSVQHSQESVFETEEASELERVLLACAEPLREGRVAAALATEMLGMTARALSEASADPVAWEARLQPFDEYHRLWRDRGFIHMYRELLAREHVYARLLRLPDGERRMTNLLHLGELAHAAAHRERLGIHRLIRWFAEKRRRPNREDEEAQLRLESDADLVKIVTVHKSKGLQYPIVFCPYLWDGRMREGEGDAVVFHDPEQGYRAGADFGSTRRATRERLAAREELAENLRLLYVALTRARHRCYAVWGCIKDAGRAPLAWLLHPPADAGEAAFKAWWEADARDAAAMRGALAAIAEASQGAIAVLPEPRAGAPWQPAAPTPGELAARDWSRRIEPGPRMTSFSALTLGRDAELPDYDADAPVEPVPAAGVRDIHGFPRGTVAGQCLHAILERVDFQRADAAAVEPVARAALEAHGIARDWVPVVCDTVARVVATPLDASGLRLADVARAERVDEMEFTYPLARLAPAELRRVLGRYGRASVLFREEIESLSFAPLQGYMKGFIDLVFAAGERFYIADYKSNWLGAGRPAYAEEHLPHAMAESAYDLQYLVYAVALHRHLGRHLPDYDYDRHFGGVFYLFLRGMSPEAGAGFGVFRDRPARELIEALDDYFRTGAVR</sequence>
<evidence type="ECO:0000256" key="8">
    <source>
        <dbReference type="ARBA" id="ARBA00022840"/>
    </source>
</evidence>
<evidence type="ECO:0000256" key="13">
    <source>
        <dbReference type="ARBA" id="ARBA00034617"/>
    </source>
</evidence>
<keyword evidence="8 15" id="KW-0067">ATP-binding</keyword>
<evidence type="ECO:0000256" key="4">
    <source>
        <dbReference type="ARBA" id="ARBA00022763"/>
    </source>
</evidence>
<evidence type="ECO:0000259" key="18">
    <source>
        <dbReference type="PROSITE" id="PS51217"/>
    </source>
</evidence>
<name>A0A1B4V246_9GAMM</name>
<dbReference type="Proteomes" id="UP000218899">
    <property type="component" value="Chromosome"/>
</dbReference>
<keyword evidence="2 15" id="KW-0479">Metal-binding</keyword>
<dbReference type="InterPro" id="IPR011604">
    <property type="entry name" value="PDDEXK-like_dom_sf"/>
</dbReference>
<feature type="active site" description="For nuclease activity" evidence="15">
    <location>
        <position position="1087"/>
    </location>
</feature>
<feature type="region of interest" description="DNA-binding and helicase activity, interacts with RecC" evidence="15">
    <location>
        <begin position="1"/>
        <end position="841"/>
    </location>
</feature>
<organism evidence="19 20">
    <name type="scientific">Sulfurifustis variabilis</name>
    <dbReference type="NCBI Taxonomy" id="1675686"/>
    <lineage>
        <taxon>Bacteria</taxon>
        <taxon>Pseudomonadati</taxon>
        <taxon>Pseudomonadota</taxon>
        <taxon>Gammaproteobacteria</taxon>
        <taxon>Acidiferrobacterales</taxon>
        <taxon>Acidiferrobacteraceae</taxon>
        <taxon>Sulfurifustis</taxon>
    </lineage>
</organism>
<dbReference type="KEGG" id="sva:SVA_0997"/>
<dbReference type="InterPro" id="IPR038726">
    <property type="entry name" value="PDDEXK_AddAB-type"/>
</dbReference>
<dbReference type="AlphaFoldDB" id="A0A1B4V246"/>
<evidence type="ECO:0000256" key="15">
    <source>
        <dbReference type="HAMAP-Rule" id="MF_01485"/>
    </source>
</evidence>
<dbReference type="InterPro" id="IPR000212">
    <property type="entry name" value="DNA_helicase_UvrD/REP"/>
</dbReference>
<keyword evidence="11 15" id="KW-0234">DNA repair</keyword>
<comment type="catalytic activity">
    <reaction evidence="14 15">
        <text>ATP + H2O = ADP + phosphate + H(+)</text>
        <dbReference type="Rhea" id="RHEA:13065"/>
        <dbReference type="ChEBI" id="CHEBI:15377"/>
        <dbReference type="ChEBI" id="CHEBI:15378"/>
        <dbReference type="ChEBI" id="CHEBI:30616"/>
        <dbReference type="ChEBI" id="CHEBI:43474"/>
        <dbReference type="ChEBI" id="CHEBI:456216"/>
        <dbReference type="EC" id="5.6.2.4"/>
    </reaction>
</comment>
<dbReference type="EC" id="5.6.2.4" evidence="15"/>
<feature type="binding site" evidence="15">
    <location>
        <position position="1087"/>
    </location>
    <ligand>
        <name>Mg(2+)</name>
        <dbReference type="ChEBI" id="CHEBI:18420"/>
    </ligand>
</feature>
<accession>A0A1B4V246</accession>
<keyword evidence="9 15" id="KW-0460">Magnesium</keyword>
<dbReference type="Gene3D" id="1.10.3170.10">
    <property type="entry name" value="Recbcd, chain B, domain 2"/>
    <property type="match status" value="1"/>
</dbReference>
<feature type="binding site" evidence="16">
    <location>
        <begin position="22"/>
        <end position="29"/>
    </location>
    <ligand>
        <name>ATP</name>
        <dbReference type="ChEBI" id="CHEBI:30616"/>
    </ligand>
</feature>
<dbReference type="Gene3D" id="3.40.50.300">
    <property type="entry name" value="P-loop containing nucleotide triphosphate hydrolases"/>
    <property type="match status" value="2"/>
</dbReference>
<keyword evidence="1 15" id="KW-0540">Nuclease</keyword>
<dbReference type="GO" id="GO:0003677">
    <property type="term" value="F:DNA binding"/>
    <property type="evidence" value="ECO:0007669"/>
    <property type="project" value="UniProtKB-UniRule"/>
</dbReference>
<dbReference type="InterPro" id="IPR004586">
    <property type="entry name" value="RecB"/>
</dbReference>
<evidence type="ECO:0000256" key="2">
    <source>
        <dbReference type="ARBA" id="ARBA00022723"/>
    </source>
</evidence>
<dbReference type="GO" id="GO:0009338">
    <property type="term" value="C:exodeoxyribonuclease V complex"/>
    <property type="evidence" value="ECO:0007669"/>
    <property type="project" value="TreeGrafter"/>
</dbReference>
<keyword evidence="10 15" id="KW-0238">DNA-binding</keyword>
<evidence type="ECO:0000256" key="10">
    <source>
        <dbReference type="ARBA" id="ARBA00023125"/>
    </source>
</evidence>
<comment type="catalytic activity">
    <reaction evidence="13 15">
        <text>Couples ATP hydrolysis with the unwinding of duplex DNA by translocating in the 3'-5' direction.</text>
        <dbReference type="EC" id="5.6.2.4"/>
    </reaction>
</comment>
<dbReference type="Pfam" id="PF00580">
    <property type="entry name" value="UvrD-helicase"/>
    <property type="match status" value="1"/>
</dbReference>
<dbReference type="CDD" id="cd22352">
    <property type="entry name" value="RecB_C-like"/>
    <property type="match status" value="1"/>
</dbReference>
<comment type="miscellaneous">
    <text evidence="15">In the RecBCD complex, RecB has a slow 3'-5' helicase, an exonuclease activity and loads RecA onto ssDNA, RecD has a fast 5'-3' helicase activity, while RecC stimulates the ATPase and processivity of the RecB helicase and contributes to recognition of the Chi site.</text>
</comment>
<dbReference type="InterPro" id="IPR027417">
    <property type="entry name" value="P-loop_NTPase"/>
</dbReference>
<dbReference type="InterPro" id="IPR014017">
    <property type="entry name" value="DNA_helicase_UvrD-like_C"/>
</dbReference>
<keyword evidence="4 15" id="KW-0227">DNA damage</keyword>
<dbReference type="Pfam" id="PF13361">
    <property type="entry name" value="UvrD_C"/>
    <property type="match status" value="1"/>
</dbReference>
<dbReference type="GO" id="GO:0005524">
    <property type="term" value="F:ATP binding"/>
    <property type="evidence" value="ECO:0007669"/>
    <property type="project" value="UniProtKB-UniRule"/>
</dbReference>
<keyword evidence="5 15" id="KW-0378">Hydrolase</keyword>
<comment type="domain">
    <text evidence="15">The C-terminal domain has nuclease activity and interacts with RecD. It interacts with RecA, facilitating its loading onto ssDNA.</text>
</comment>
<feature type="binding site" evidence="15">
    <location>
        <position position="1074"/>
    </location>
    <ligand>
        <name>Mg(2+)</name>
        <dbReference type="ChEBI" id="CHEBI:18420"/>
    </ligand>
</feature>
<dbReference type="GO" id="GO:0000287">
    <property type="term" value="F:magnesium ion binding"/>
    <property type="evidence" value="ECO:0007669"/>
    <property type="project" value="UniProtKB-UniRule"/>
</dbReference>
<dbReference type="EMBL" id="AP014936">
    <property type="protein sequence ID" value="BAU47576.1"/>
    <property type="molecule type" value="Genomic_DNA"/>
</dbReference>
<comment type="cofactor">
    <cofactor evidence="15">
        <name>Mg(2+)</name>
        <dbReference type="ChEBI" id="CHEBI:18420"/>
    </cofactor>
    <text evidence="15">Binds 1 Mg(2+) ion per subunit.</text>
</comment>
<keyword evidence="6 15" id="KW-0347">Helicase</keyword>
<dbReference type="GO" id="GO:0043138">
    <property type="term" value="F:3'-5' DNA helicase activity"/>
    <property type="evidence" value="ECO:0007669"/>
    <property type="project" value="UniProtKB-UniRule"/>
</dbReference>
<dbReference type="GO" id="GO:0000724">
    <property type="term" value="P:double-strand break repair via homologous recombination"/>
    <property type="evidence" value="ECO:0007669"/>
    <property type="project" value="UniProtKB-UniRule"/>
</dbReference>
<evidence type="ECO:0000313" key="20">
    <source>
        <dbReference type="Proteomes" id="UP000218899"/>
    </source>
</evidence>
<dbReference type="PROSITE" id="PS51198">
    <property type="entry name" value="UVRD_HELICASE_ATP_BIND"/>
    <property type="match status" value="1"/>
</dbReference>
<evidence type="ECO:0000256" key="11">
    <source>
        <dbReference type="ARBA" id="ARBA00023204"/>
    </source>
</evidence>
<evidence type="ECO:0000256" key="5">
    <source>
        <dbReference type="ARBA" id="ARBA00022801"/>
    </source>
</evidence>
<dbReference type="SUPFAM" id="SSF52540">
    <property type="entry name" value="P-loop containing nucleoside triphosphate hydrolases"/>
    <property type="match status" value="1"/>
</dbReference>
<protein>
    <recommendedName>
        <fullName evidence="15">RecBCD enzyme subunit RecB</fullName>
        <ecNumber evidence="15">3.1.11.5</ecNumber>
        <ecNumber evidence="15">5.6.2.4</ecNumber>
    </recommendedName>
    <alternativeName>
        <fullName evidence="15">DNA 3'-5' helicase subunit RecB</fullName>
    </alternativeName>
    <alternativeName>
        <fullName evidence="15">Exonuclease V subunit RecB</fullName>
        <shortName evidence="15">ExoV subunit RecB</shortName>
    </alternativeName>
    <alternativeName>
        <fullName evidence="15">Helicase/nuclease RecBCD subunit RecB</fullName>
    </alternativeName>
</protein>
<proteinExistence type="inferred from homology"/>
<comment type="catalytic activity">
    <reaction evidence="15">
        <text>Exonucleolytic cleavage (in the presence of ATP) in either 5'- to 3'- or 3'- to 5'-direction to yield 5'-phosphooligonucleotides.</text>
        <dbReference type="EC" id="3.1.11.5"/>
    </reaction>
</comment>
<evidence type="ECO:0000313" key="19">
    <source>
        <dbReference type="EMBL" id="BAU47576.1"/>
    </source>
</evidence>
<feature type="binding site" evidence="15">
    <location>
        <position position="957"/>
    </location>
    <ligand>
        <name>Mg(2+)</name>
        <dbReference type="ChEBI" id="CHEBI:18420"/>
    </ligand>
</feature>
<dbReference type="Gene3D" id="3.90.320.10">
    <property type="match status" value="1"/>
</dbReference>
<comment type="function">
    <text evidence="15">A helicase/nuclease that prepares dsDNA breaks (DSB) for recombinational DNA repair. Binds to DSBs and unwinds DNA via a highly rapid and processive ATP-dependent bidirectional helicase activity. Unwinds dsDNA until it encounters a Chi (crossover hotspot instigator) sequence from the 3' direction. Cuts ssDNA a few nucleotides 3' to the Chi site. The properties and activities of the enzyme are changed at Chi. The Chi-altered holoenzyme produces a long 3'-ssDNA overhang and facilitates RecA-binding to the ssDNA for homologous DNA recombination and repair. Holoenzyme degrades any linearized DNA that is unable to undergo homologous recombination. In the holoenzyme this subunit contributes ATPase, 3'-5' helicase, exonuclease activity and loads RecA onto ssDNA.</text>
</comment>
<dbReference type="NCBIfam" id="TIGR00609">
    <property type="entry name" value="recB"/>
    <property type="match status" value="1"/>
</dbReference>
<dbReference type="PROSITE" id="PS51217">
    <property type="entry name" value="UVRD_HELICASE_CTER"/>
    <property type="match status" value="1"/>
</dbReference>
<gene>
    <name evidence="15" type="primary">recB</name>
    <name evidence="19" type="ORF">SVA_0997</name>
</gene>
<comment type="subunit">
    <text evidence="15">Heterotrimer of RecB, RecC and RecD. All subunits contribute to DNA-binding. Interacts with RecA.</text>
</comment>
<feature type="domain" description="UvrD-like helicase ATP-binding" evidence="17">
    <location>
        <begin position="1"/>
        <end position="445"/>
    </location>
</feature>
<dbReference type="InterPro" id="IPR014016">
    <property type="entry name" value="UvrD-like_ATP-bd"/>
</dbReference>
<reference evidence="19 20" key="1">
    <citation type="submission" date="2015-08" db="EMBL/GenBank/DDBJ databases">
        <title>Complete genome sequence of Sulfurifustis variabilis.</title>
        <authorList>
            <person name="Miura A."/>
            <person name="Kojima H."/>
            <person name="Fukui M."/>
        </authorList>
    </citation>
    <scope>NUCLEOTIDE SEQUENCE [LARGE SCALE GENOMIC DNA]</scope>
    <source>
        <strain evidence="20">skN76</strain>
    </source>
</reference>
<feature type="region of interest" description="Nuclease activity, interacts with RecD and RecA" evidence="15">
    <location>
        <begin position="906"/>
        <end position="1186"/>
    </location>
</feature>
<evidence type="ECO:0000256" key="3">
    <source>
        <dbReference type="ARBA" id="ARBA00022741"/>
    </source>
</evidence>
<comment type="domain">
    <text evidence="15">The N-terminal DNA-binding domain is a ssDNA-dependent ATPase and has ATP-dependent 3'-5' helicase function. This domain interacts with RecC.</text>
</comment>
<dbReference type="GO" id="GO:0016887">
    <property type="term" value="F:ATP hydrolysis activity"/>
    <property type="evidence" value="ECO:0007669"/>
    <property type="project" value="RHEA"/>
</dbReference>
<dbReference type="PANTHER" id="PTHR11070">
    <property type="entry name" value="UVRD / RECB / PCRA DNA HELICASE FAMILY MEMBER"/>
    <property type="match status" value="1"/>
</dbReference>
<keyword evidence="3 15" id="KW-0547">Nucleotide-binding</keyword>
<comment type="similarity">
    <text evidence="15">Belongs to the helicase family. UvrD subfamily.</text>
</comment>
<dbReference type="InterPro" id="IPR011335">
    <property type="entry name" value="Restrct_endonuc-II-like"/>
</dbReference>
<keyword evidence="7 15" id="KW-0269">Exonuclease</keyword>
<evidence type="ECO:0000256" key="16">
    <source>
        <dbReference type="PROSITE-ProRule" id="PRU00560"/>
    </source>
</evidence>
<feature type="domain" description="UvrD-like helicase C-terminal" evidence="18">
    <location>
        <begin position="475"/>
        <end position="739"/>
    </location>
</feature>
<keyword evidence="20" id="KW-1185">Reference proteome</keyword>
<evidence type="ECO:0000256" key="12">
    <source>
        <dbReference type="ARBA" id="ARBA00023235"/>
    </source>
</evidence>
<dbReference type="Pfam" id="PF12705">
    <property type="entry name" value="PDDEXK_1"/>
    <property type="match status" value="1"/>
</dbReference>
<dbReference type="Gene3D" id="1.10.486.10">
    <property type="entry name" value="PCRA, domain 4"/>
    <property type="match status" value="1"/>
</dbReference>
<dbReference type="SUPFAM" id="SSF52980">
    <property type="entry name" value="Restriction endonuclease-like"/>
    <property type="match status" value="1"/>
</dbReference>
<keyword evidence="12 15" id="KW-0413">Isomerase</keyword>
<dbReference type="PANTHER" id="PTHR11070:SF23">
    <property type="entry name" value="RECBCD ENZYME SUBUNIT RECB"/>
    <property type="match status" value="1"/>
</dbReference>
<dbReference type="GO" id="GO:0005829">
    <property type="term" value="C:cytosol"/>
    <property type="evidence" value="ECO:0007669"/>
    <property type="project" value="TreeGrafter"/>
</dbReference>
<evidence type="ECO:0000256" key="9">
    <source>
        <dbReference type="ARBA" id="ARBA00022842"/>
    </source>
</evidence>
<dbReference type="HAMAP" id="MF_01485">
    <property type="entry name" value="RecB"/>
    <property type="match status" value="1"/>
</dbReference>
<evidence type="ECO:0000256" key="6">
    <source>
        <dbReference type="ARBA" id="ARBA00022806"/>
    </source>
</evidence>